<dbReference type="EMBL" id="JYDQ01005335">
    <property type="protein sequence ID" value="KRX83665.1"/>
    <property type="molecule type" value="Genomic_DNA"/>
</dbReference>
<organism evidence="1 2">
    <name type="scientific">Trichinella patagoniensis</name>
    <dbReference type="NCBI Taxonomy" id="990121"/>
    <lineage>
        <taxon>Eukaryota</taxon>
        <taxon>Metazoa</taxon>
        <taxon>Ecdysozoa</taxon>
        <taxon>Nematoda</taxon>
        <taxon>Enoplea</taxon>
        <taxon>Dorylaimia</taxon>
        <taxon>Trichinellida</taxon>
        <taxon>Trichinellidae</taxon>
        <taxon>Trichinella</taxon>
    </lineage>
</organism>
<accession>A0A0V0X6M1</accession>
<evidence type="ECO:0000313" key="2">
    <source>
        <dbReference type="Proteomes" id="UP000054783"/>
    </source>
</evidence>
<reference evidence="1 2" key="1">
    <citation type="submission" date="2015-01" db="EMBL/GenBank/DDBJ databases">
        <title>Evolution of Trichinella species and genotypes.</title>
        <authorList>
            <person name="Korhonen P.K."/>
            <person name="Edoardo P."/>
            <person name="Giuseppe L.R."/>
            <person name="Gasser R.B."/>
        </authorList>
    </citation>
    <scope>NUCLEOTIDE SEQUENCE [LARGE SCALE GENOMIC DNA]</scope>
    <source>
        <strain evidence="1">ISS2496</strain>
    </source>
</reference>
<keyword evidence="2" id="KW-1185">Reference proteome</keyword>
<proteinExistence type="predicted"/>
<dbReference type="AlphaFoldDB" id="A0A0V0X6M1"/>
<protein>
    <submittedName>
        <fullName evidence="1">Uncharacterized protein</fullName>
    </submittedName>
</protein>
<comment type="caution">
    <text evidence="1">The sequence shown here is derived from an EMBL/GenBank/DDBJ whole genome shotgun (WGS) entry which is preliminary data.</text>
</comment>
<name>A0A0V0X6M1_9BILA</name>
<evidence type="ECO:0000313" key="1">
    <source>
        <dbReference type="EMBL" id="KRX83665.1"/>
    </source>
</evidence>
<dbReference type="Proteomes" id="UP000054783">
    <property type="component" value="Unassembled WGS sequence"/>
</dbReference>
<sequence>MSTSEEAAQVVPPTNATVYKSLFISREVVTFNFSP</sequence>
<gene>
    <name evidence="1" type="ORF">T12_1243</name>
</gene>